<dbReference type="EMBL" id="JAAMPC010000014">
    <property type="protein sequence ID" value="KAG2263637.1"/>
    <property type="molecule type" value="Genomic_DNA"/>
</dbReference>
<gene>
    <name evidence="1" type="ORF">Bca52824_070716</name>
</gene>
<dbReference type="InterPro" id="IPR038286">
    <property type="entry name" value="IPK_sf"/>
</dbReference>
<reference evidence="1 2" key="1">
    <citation type="submission" date="2020-02" db="EMBL/GenBank/DDBJ databases">
        <authorList>
            <person name="Ma Q."/>
            <person name="Huang Y."/>
            <person name="Song X."/>
            <person name="Pei D."/>
        </authorList>
    </citation>
    <scope>NUCLEOTIDE SEQUENCE [LARGE SCALE GENOMIC DNA]</scope>
    <source>
        <strain evidence="1">Sxm20200214</strain>
        <tissue evidence="1">Leaf</tissue>
    </source>
</reference>
<protein>
    <submittedName>
        <fullName evidence="1">Uncharacterized protein</fullName>
    </submittedName>
</protein>
<dbReference type="Proteomes" id="UP000886595">
    <property type="component" value="Unassembled WGS sequence"/>
</dbReference>
<accession>A0A8X7Q6L7</accession>
<dbReference type="AlphaFoldDB" id="A0A8X7Q6L7"/>
<name>A0A8X7Q6L7_BRACI</name>
<evidence type="ECO:0000313" key="2">
    <source>
        <dbReference type="Proteomes" id="UP000886595"/>
    </source>
</evidence>
<sequence>MKGARAQVKLVDFTHVLDGNGVIDHKFLGGLCSFINFIQDILESSDNSNQTDTSRSENGH</sequence>
<evidence type="ECO:0000313" key="1">
    <source>
        <dbReference type="EMBL" id="KAG2263637.1"/>
    </source>
</evidence>
<dbReference type="Gene3D" id="3.30.470.160">
    <property type="entry name" value="Inositol polyphosphate kinase"/>
    <property type="match status" value="1"/>
</dbReference>
<proteinExistence type="predicted"/>
<dbReference type="SUPFAM" id="SSF56104">
    <property type="entry name" value="SAICAR synthase-like"/>
    <property type="match status" value="1"/>
</dbReference>
<organism evidence="1 2">
    <name type="scientific">Brassica carinata</name>
    <name type="common">Ethiopian mustard</name>
    <name type="synonym">Abyssinian cabbage</name>
    <dbReference type="NCBI Taxonomy" id="52824"/>
    <lineage>
        <taxon>Eukaryota</taxon>
        <taxon>Viridiplantae</taxon>
        <taxon>Streptophyta</taxon>
        <taxon>Embryophyta</taxon>
        <taxon>Tracheophyta</taxon>
        <taxon>Spermatophyta</taxon>
        <taxon>Magnoliopsida</taxon>
        <taxon>eudicotyledons</taxon>
        <taxon>Gunneridae</taxon>
        <taxon>Pentapetalae</taxon>
        <taxon>rosids</taxon>
        <taxon>malvids</taxon>
        <taxon>Brassicales</taxon>
        <taxon>Brassicaceae</taxon>
        <taxon>Brassiceae</taxon>
        <taxon>Brassica</taxon>
    </lineage>
</organism>
<keyword evidence="2" id="KW-1185">Reference proteome</keyword>
<comment type="caution">
    <text evidence="1">The sequence shown here is derived from an EMBL/GenBank/DDBJ whole genome shotgun (WGS) entry which is preliminary data.</text>
</comment>
<dbReference type="OrthoDB" id="5958943at2759"/>